<dbReference type="AlphaFoldDB" id="A0A3Q8S441"/>
<dbReference type="OrthoDB" id="9782629at2"/>
<evidence type="ECO:0000313" key="5">
    <source>
        <dbReference type="Proteomes" id="UP000273145"/>
    </source>
</evidence>
<accession>A0A3Q8S441</accession>
<gene>
    <name evidence="4" type="ORF">EIM92_05960</name>
</gene>
<evidence type="ECO:0000313" key="4">
    <source>
        <dbReference type="EMBL" id="AZK45804.1"/>
    </source>
</evidence>
<dbReference type="PANTHER" id="PTHR43673:SF3">
    <property type="entry name" value="NAD(P)H NITROREDUCTASE YODC-RELATED"/>
    <property type="match status" value="1"/>
</dbReference>
<dbReference type="CDD" id="cd02137">
    <property type="entry name" value="MhqN-like"/>
    <property type="match status" value="1"/>
</dbReference>
<evidence type="ECO:0000256" key="1">
    <source>
        <dbReference type="ARBA" id="ARBA00007118"/>
    </source>
</evidence>
<dbReference type="InterPro" id="IPR000415">
    <property type="entry name" value="Nitroreductase-like"/>
</dbReference>
<dbReference type="KEGG" id="plen:EIM92_05960"/>
<evidence type="ECO:0000256" key="2">
    <source>
        <dbReference type="ARBA" id="ARBA00023002"/>
    </source>
</evidence>
<dbReference type="Proteomes" id="UP000273145">
    <property type="component" value="Chromosome"/>
</dbReference>
<evidence type="ECO:0000259" key="3">
    <source>
        <dbReference type="Pfam" id="PF00881"/>
    </source>
</evidence>
<name>A0A3Q8S441_9BACL</name>
<proteinExistence type="inferred from homology"/>
<sequence>MRERHSVRAYDPSIRIPREELKEIIELATTAPSSSNLQPWRFLIIDDKEIQKQIHPITNNQQHVLEASAIIAVLGDLESLKRADDIYNRTVEAGYMPPEVKEGMMTRIQELYGGLAPEQMHQINLFDAGLVSMQLMLAAKAKGYDTVPMGGYNAEKFAEALQLPETLVPTILIAIGKGTKPARQSIRFHVDEITYWNGL</sequence>
<dbReference type="Gene3D" id="3.40.109.10">
    <property type="entry name" value="NADH Oxidase"/>
    <property type="match status" value="1"/>
</dbReference>
<keyword evidence="2" id="KW-0560">Oxidoreductase</keyword>
<reference evidence="4 5" key="1">
    <citation type="submission" date="2018-11" db="EMBL/GenBank/DDBJ databases">
        <title>Genome sequencing of Paenibacillus lentus DSM25539(T).</title>
        <authorList>
            <person name="Kook J.-K."/>
            <person name="Park S.-N."/>
            <person name="Lim Y.K."/>
        </authorList>
    </citation>
    <scope>NUCLEOTIDE SEQUENCE [LARGE SCALE GENOMIC DNA]</scope>
    <source>
        <strain evidence="4 5">DSM 25539</strain>
    </source>
</reference>
<protein>
    <submittedName>
        <fullName evidence="4">Nitroreductase family protein</fullName>
    </submittedName>
</protein>
<dbReference type="Pfam" id="PF00881">
    <property type="entry name" value="Nitroreductase"/>
    <property type="match status" value="1"/>
</dbReference>
<dbReference type="PANTHER" id="PTHR43673">
    <property type="entry name" value="NAD(P)H NITROREDUCTASE YDGI-RELATED"/>
    <property type="match status" value="1"/>
</dbReference>
<organism evidence="4 5">
    <name type="scientific">Paenibacillus lentus</name>
    <dbReference type="NCBI Taxonomy" id="1338368"/>
    <lineage>
        <taxon>Bacteria</taxon>
        <taxon>Bacillati</taxon>
        <taxon>Bacillota</taxon>
        <taxon>Bacilli</taxon>
        <taxon>Bacillales</taxon>
        <taxon>Paenibacillaceae</taxon>
        <taxon>Paenibacillus</taxon>
    </lineage>
</organism>
<dbReference type="EMBL" id="CP034248">
    <property type="protein sequence ID" value="AZK45804.1"/>
    <property type="molecule type" value="Genomic_DNA"/>
</dbReference>
<comment type="similarity">
    <text evidence="1">Belongs to the nitroreductase family.</text>
</comment>
<dbReference type="GO" id="GO:0016491">
    <property type="term" value="F:oxidoreductase activity"/>
    <property type="evidence" value="ECO:0007669"/>
    <property type="project" value="UniProtKB-KW"/>
</dbReference>
<keyword evidence="5" id="KW-1185">Reference proteome</keyword>
<dbReference type="SUPFAM" id="SSF55469">
    <property type="entry name" value="FMN-dependent nitroreductase-like"/>
    <property type="match status" value="1"/>
</dbReference>
<dbReference type="InterPro" id="IPR029479">
    <property type="entry name" value="Nitroreductase"/>
</dbReference>
<feature type="domain" description="Nitroreductase" evidence="3">
    <location>
        <begin position="2"/>
        <end position="177"/>
    </location>
</feature>